<dbReference type="GO" id="GO:1905349">
    <property type="term" value="P:ciliary transition zone assembly"/>
    <property type="evidence" value="ECO:0007669"/>
    <property type="project" value="TreeGrafter"/>
</dbReference>
<sequence length="507" mass="58618">MDLPEVVSVKKFNDFTKEQKDHLFETLLELAVALDELPKKSLRKTLELTLAVLQYKGRQVQILQEQLDEKSQSNGVGSLNERLMIENEKLTQLLTRTEDEKLVLKDKNKGLIAEIFQLKQRLKEITANAEASDKDSSDPLSELDKQESLLRNINLKNKHIKRLLKEIEALQNDNIEQSKTIIDVEKRLKCEQENWKKLNENFLLLEKEKTSLREAFDELTIEIKRLESNINYLEDERERSERELQEFVDKLEKKAQSWKKLLLEKDKELKKLKTKTNKLDGSERSQALASGDESTDIDVGANGSEKFKLYQAIEARDKLIEQLELKIEIMADEMLAATQLMNRIYQERNEEMNPRKPKSCCANIEALLKASSAKCRELSDMLERAEEESAIKAKQAMEATKTLAAFQCGEDGLLPALRRCSALESKLQSRENQIRTLITELNSMHEIGQENSFLRKRLNIPDDAIISTKNLAAKERNKGKIIDRLNLKLRASEEMRLQLKLEKNDLR</sequence>
<dbReference type="GO" id="GO:0035869">
    <property type="term" value="C:ciliary transition zone"/>
    <property type="evidence" value="ECO:0007669"/>
    <property type="project" value="TreeGrafter"/>
</dbReference>
<dbReference type="GO" id="GO:1905515">
    <property type="term" value="P:non-motile cilium assembly"/>
    <property type="evidence" value="ECO:0007669"/>
    <property type="project" value="TreeGrafter"/>
</dbReference>
<reference evidence="10" key="2">
    <citation type="submission" date="2020-05" db="UniProtKB">
        <authorList>
            <consortium name="EnsemblMetazoa"/>
        </authorList>
    </citation>
    <scope>IDENTIFICATION</scope>
    <source>
        <strain evidence="10">IAEA</strain>
    </source>
</reference>
<evidence type="ECO:0000256" key="5">
    <source>
        <dbReference type="ARBA" id="ARBA00023054"/>
    </source>
</evidence>
<dbReference type="Proteomes" id="UP000092445">
    <property type="component" value="Unassembled WGS sequence"/>
</dbReference>
<keyword evidence="6" id="KW-0206">Cytoskeleton</keyword>
<evidence type="ECO:0000256" key="7">
    <source>
        <dbReference type="ARBA" id="ARBA00023273"/>
    </source>
</evidence>
<keyword evidence="3" id="KW-0963">Cytoplasm</keyword>
<dbReference type="PANTHER" id="PTHR18879">
    <property type="entry name" value="CENTROSOMAL PROTEIN OF 290 KDA"/>
    <property type="match status" value="1"/>
</dbReference>
<comment type="subcellular location">
    <subcellularLocation>
        <location evidence="1">Cytoplasm</location>
        <location evidence="1">Cytoskeleton</location>
        <location evidence="1">Cilium basal body</location>
    </subcellularLocation>
    <subcellularLocation>
        <location evidence="2">Cytoplasm</location>
        <location evidence="2">Cytoskeleton</location>
        <location evidence="2">Microtubule organizing center</location>
        <location evidence="2">Centrosome</location>
    </subcellularLocation>
</comment>
<reference evidence="11" key="1">
    <citation type="submission" date="2014-03" db="EMBL/GenBank/DDBJ databases">
        <authorList>
            <person name="Aksoy S."/>
            <person name="Warren W."/>
            <person name="Wilson R.K."/>
        </authorList>
    </citation>
    <scope>NUCLEOTIDE SEQUENCE [LARGE SCALE GENOMIC DNA]</scope>
    <source>
        <strain evidence="11">IAEA</strain>
    </source>
</reference>
<evidence type="ECO:0000256" key="3">
    <source>
        <dbReference type="ARBA" id="ARBA00022490"/>
    </source>
</evidence>
<dbReference type="InterPro" id="IPR026201">
    <property type="entry name" value="Cep290"/>
</dbReference>
<evidence type="ECO:0000256" key="6">
    <source>
        <dbReference type="ARBA" id="ARBA00023212"/>
    </source>
</evidence>
<dbReference type="PANTHER" id="PTHR18879:SF20">
    <property type="entry name" value="CENTROSOMAL PROTEIN OF 290 KDA"/>
    <property type="match status" value="1"/>
</dbReference>
<dbReference type="VEuPathDB" id="VectorBase:GPAI046498"/>
<feature type="region of interest" description="Disordered" evidence="9">
    <location>
        <begin position="275"/>
        <end position="297"/>
    </location>
</feature>
<keyword evidence="7" id="KW-0966">Cell projection</keyword>
<dbReference type="GO" id="GO:0097711">
    <property type="term" value="P:ciliary basal body-plasma membrane docking"/>
    <property type="evidence" value="ECO:0007669"/>
    <property type="project" value="TreeGrafter"/>
</dbReference>
<evidence type="ECO:0000256" key="9">
    <source>
        <dbReference type="SAM" id="MobiDB-lite"/>
    </source>
</evidence>
<name>A0A1B0AI24_GLOPL</name>
<feature type="coiled-coil region" evidence="8">
    <location>
        <begin position="368"/>
        <end position="395"/>
    </location>
</feature>
<keyword evidence="11" id="KW-1185">Reference proteome</keyword>
<feature type="coiled-coil region" evidence="8">
    <location>
        <begin position="80"/>
        <end position="275"/>
    </location>
</feature>
<evidence type="ECO:0000256" key="1">
    <source>
        <dbReference type="ARBA" id="ARBA00004120"/>
    </source>
</evidence>
<protein>
    <submittedName>
        <fullName evidence="10">Uncharacterized protein</fullName>
    </submittedName>
</protein>
<dbReference type="STRING" id="7398.A0A1B0AI24"/>
<evidence type="ECO:0000313" key="11">
    <source>
        <dbReference type="Proteomes" id="UP000092445"/>
    </source>
</evidence>
<dbReference type="EnsemblMetazoa" id="GPAI046498-RA">
    <property type="protein sequence ID" value="GPAI046498-PA"/>
    <property type="gene ID" value="GPAI046498"/>
</dbReference>
<organism evidence="10 11">
    <name type="scientific">Glossina pallidipes</name>
    <name type="common">Tsetse fly</name>
    <dbReference type="NCBI Taxonomy" id="7398"/>
    <lineage>
        <taxon>Eukaryota</taxon>
        <taxon>Metazoa</taxon>
        <taxon>Ecdysozoa</taxon>
        <taxon>Arthropoda</taxon>
        <taxon>Hexapoda</taxon>
        <taxon>Insecta</taxon>
        <taxon>Pterygota</taxon>
        <taxon>Neoptera</taxon>
        <taxon>Endopterygota</taxon>
        <taxon>Diptera</taxon>
        <taxon>Brachycera</taxon>
        <taxon>Muscomorpha</taxon>
        <taxon>Hippoboscoidea</taxon>
        <taxon>Glossinidae</taxon>
        <taxon>Glossina</taxon>
    </lineage>
</organism>
<dbReference type="AlphaFoldDB" id="A0A1B0AI24"/>
<evidence type="ECO:0000313" key="10">
    <source>
        <dbReference type="EnsemblMetazoa" id="GPAI046498-PA"/>
    </source>
</evidence>
<accession>A0A1B0AI24</accession>
<dbReference type="GO" id="GO:0034451">
    <property type="term" value="C:centriolar satellite"/>
    <property type="evidence" value="ECO:0007669"/>
    <property type="project" value="TreeGrafter"/>
</dbReference>
<evidence type="ECO:0000256" key="4">
    <source>
        <dbReference type="ARBA" id="ARBA00022794"/>
    </source>
</evidence>
<proteinExistence type="predicted"/>
<keyword evidence="5 8" id="KW-0175">Coiled coil</keyword>
<evidence type="ECO:0000256" key="2">
    <source>
        <dbReference type="ARBA" id="ARBA00004300"/>
    </source>
</evidence>
<keyword evidence="4" id="KW-0970">Cilium biogenesis/degradation</keyword>
<evidence type="ECO:0000256" key="8">
    <source>
        <dbReference type="SAM" id="Coils"/>
    </source>
</evidence>